<name>A0A4Y2CX13_ARAVE</name>
<accession>A0A4Y2CX13</accession>
<protein>
    <submittedName>
        <fullName evidence="2">Uncharacterized protein</fullName>
    </submittedName>
</protein>
<evidence type="ECO:0000256" key="1">
    <source>
        <dbReference type="SAM" id="MobiDB-lite"/>
    </source>
</evidence>
<evidence type="ECO:0000313" key="2">
    <source>
        <dbReference type="EMBL" id="GBM08258.1"/>
    </source>
</evidence>
<comment type="caution">
    <text evidence="2">The sequence shown here is derived from an EMBL/GenBank/DDBJ whole genome shotgun (WGS) entry which is preliminary data.</text>
</comment>
<dbReference type="Proteomes" id="UP000499080">
    <property type="component" value="Unassembled WGS sequence"/>
</dbReference>
<dbReference type="EMBL" id="BGPR01000254">
    <property type="protein sequence ID" value="GBM08258.1"/>
    <property type="molecule type" value="Genomic_DNA"/>
</dbReference>
<evidence type="ECO:0000313" key="3">
    <source>
        <dbReference type="Proteomes" id="UP000499080"/>
    </source>
</evidence>
<gene>
    <name evidence="2" type="ORF">AVEN_82940-2_1</name>
</gene>
<organism evidence="2 3">
    <name type="scientific">Araneus ventricosus</name>
    <name type="common">Orbweaver spider</name>
    <name type="synonym">Epeira ventricosa</name>
    <dbReference type="NCBI Taxonomy" id="182803"/>
    <lineage>
        <taxon>Eukaryota</taxon>
        <taxon>Metazoa</taxon>
        <taxon>Ecdysozoa</taxon>
        <taxon>Arthropoda</taxon>
        <taxon>Chelicerata</taxon>
        <taxon>Arachnida</taxon>
        <taxon>Araneae</taxon>
        <taxon>Araneomorphae</taxon>
        <taxon>Entelegynae</taxon>
        <taxon>Araneoidea</taxon>
        <taxon>Araneidae</taxon>
        <taxon>Araneus</taxon>
    </lineage>
</organism>
<keyword evidence="3" id="KW-1185">Reference proteome</keyword>
<reference evidence="2 3" key="1">
    <citation type="journal article" date="2019" name="Sci. Rep.">
        <title>Orb-weaving spider Araneus ventricosus genome elucidates the spidroin gene catalogue.</title>
        <authorList>
            <person name="Kono N."/>
            <person name="Nakamura H."/>
            <person name="Ohtoshi R."/>
            <person name="Moran D.A.P."/>
            <person name="Shinohara A."/>
            <person name="Yoshida Y."/>
            <person name="Fujiwara M."/>
            <person name="Mori M."/>
            <person name="Tomita M."/>
            <person name="Arakawa K."/>
        </authorList>
    </citation>
    <scope>NUCLEOTIDE SEQUENCE [LARGE SCALE GENOMIC DNA]</scope>
</reference>
<feature type="region of interest" description="Disordered" evidence="1">
    <location>
        <begin position="1"/>
        <end position="20"/>
    </location>
</feature>
<feature type="non-terminal residue" evidence="2">
    <location>
        <position position="1"/>
    </location>
</feature>
<dbReference type="AlphaFoldDB" id="A0A4Y2CX13"/>
<sequence>FHAEAEVVKQSERDDARAQSENDAALLDMNHLYFYFSTPKIFHQKT</sequence>
<proteinExistence type="predicted"/>